<dbReference type="Proteomes" id="UP000179807">
    <property type="component" value="Unassembled WGS sequence"/>
</dbReference>
<name>A0A1J4JAF2_9EUKA</name>
<dbReference type="EMBL" id="MLAK01001229">
    <property type="protein sequence ID" value="OHS95657.1"/>
    <property type="molecule type" value="Genomic_DNA"/>
</dbReference>
<accession>A0A1J4JAF2</accession>
<evidence type="ECO:0000313" key="1">
    <source>
        <dbReference type="EMBL" id="OHS95657.1"/>
    </source>
</evidence>
<comment type="caution">
    <text evidence="1">The sequence shown here is derived from an EMBL/GenBank/DDBJ whole genome shotgun (WGS) entry which is preliminary data.</text>
</comment>
<dbReference type="GeneID" id="94846600"/>
<proteinExistence type="predicted"/>
<protein>
    <submittedName>
        <fullName evidence="1">Uncharacterized protein</fullName>
    </submittedName>
</protein>
<keyword evidence="2" id="KW-1185">Reference proteome</keyword>
<gene>
    <name evidence="1" type="ORF">TRFO_38186</name>
</gene>
<dbReference type="VEuPathDB" id="TrichDB:TRFO_38186"/>
<dbReference type="RefSeq" id="XP_068348794.1">
    <property type="nucleotide sequence ID" value="XM_068511896.1"/>
</dbReference>
<sequence length="125" mass="15689">MIHYRLNRYVHNLELYDKIEEISKYFNYTAQLRGLKTFHYPVNQPIISYEVSVKKPPSQNEKLYFDHEKDSKIEYFDPDKNDFRITRKYEYRKEKHYCFSKIYDVWQRIYAIIYSDSRFLLYQRI</sequence>
<organism evidence="1 2">
    <name type="scientific">Tritrichomonas foetus</name>
    <dbReference type="NCBI Taxonomy" id="1144522"/>
    <lineage>
        <taxon>Eukaryota</taxon>
        <taxon>Metamonada</taxon>
        <taxon>Parabasalia</taxon>
        <taxon>Tritrichomonadida</taxon>
        <taxon>Tritrichomonadidae</taxon>
        <taxon>Tritrichomonas</taxon>
    </lineage>
</organism>
<reference evidence="1" key="1">
    <citation type="submission" date="2016-10" db="EMBL/GenBank/DDBJ databases">
        <authorList>
            <person name="Benchimol M."/>
            <person name="Almeida L.G."/>
            <person name="Vasconcelos A.T."/>
            <person name="Perreira-Neves A."/>
            <person name="Rosa I.A."/>
            <person name="Tasca T."/>
            <person name="Bogo M.R."/>
            <person name="de Souza W."/>
        </authorList>
    </citation>
    <scope>NUCLEOTIDE SEQUENCE [LARGE SCALE GENOMIC DNA]</scope>
    <source>
        <strain evidence="1">K</strain>
    </source>
</reference>
<dbReference type="AlphaFoldDB" id="A0A1J4JAF2"/>
<evidence type="ECO:0000313" key="2">
    <source>
        <dbReference type="Proteomes" id="UP000179807"/>
    </source>
</evidence>